<evidence type="ECO:0000313" key="4">
    <source>
        <dbReference type="Proteomes" id="UP000317267"/>
    </source>
</evidence>
<dbReference type="OrthoDB" id="7021429at2"/>
<organism evidence="2 4">
    <name type="scientific">Pseudomonas grimontii</name>
    <dbReference type="NCBI Taxonomy" id="129847"/>
    <lineage>
        <taxon>Bacteria</taxon>
        <taxon>Pseudomonadati</taxon>
        <taxon>Pseudomonadota</taxon>
        <taxon>Gammaproteobacteria</taxon>
        <taxon>Pseudomonadales</taxon>
        <taxon>Pseudomonadaceae</taxon>
        <taxon>Pseudomonas</taxon>
    </lineage>
</organism>
<reference evidence="2 4" key="2">
    <citation type="submission" date="2019-06" db="EMBL/GenBank/DDBJ databases">
        <title>Pseudomonas bimorpha sp. nov. isolated from bovine raw milk and skim milk concentrate.</title>
        <authorList>
            <person name="Hofmann K."/>
            <person name="Huptas C."/>
            <person name="Doll E."/>
            <person name="Scherer S."/>
            <person name="Wenning M."/>
        </authorList>
    </citation>
    <scope>NUCLEOTIDE SEQUENCE [LARGE SCALE GENOMIC DNA]</scope>
    <source>
        <strain evidence="2 4">DSM 17515</strain>
    </source>
</reference>
<sequence>MKVKKLKLIPSWLAFGLDSATITLTRPSDVNGLKVDQLTLRAPTLREVRASDAIGGDDAVLCEVTLFASLSDAGTKDIDGLKLTDYARVQTAYSQLLLDAGIPEKQDETPSWLVVGPDGAVVNLSRPYDFNDVKLDRLMLRAPTVRDVRAATSASNGDDDQRDTILLANLSESETKDLEGLKLTDYQRLQAAYFRLVQDDWV</sequence>
<evidence type="ECO:0000313" key="3">
    <source>
        <dbReference type="Proteomes" id="UP000198740"/>
    </source>
</evidence>
<reference evidence="1 3" key="1">
    <citation type="submission" date="2016-10" db="EMBL/GenBank/DDBJ databases">
        <authorList>
            <person name="Varghese N."/>
            <person name="Submissions S."/>
        </authorList>
    </citation>
    <scope>NUCLEOTIDE SEQUENCE [LARGE SCALE GENOMIC DNA]</scope>
    <source>
        <strain evidence="1 3">BS2976</strain>
    </source>
</reference>
<evidence type="ECO:0000313" key="2">
    <source>
        <dbReference type="EMBL" id="TWR64272.1"/>
    </source>
</evidence>
<comment type="caution">
    <text evidence="2">The sequence shown here is derived from an EMBL/GenBank/DDBJ whole genome shotgun (WGS) entry which is preliminary data.</text>
</comment>
<dbReference type="InterPro" id="IPR019289">
    <property type="entry name" value="Phage_tail_E/E"/>
</dbReference>
<gene>
    <name evidence="2" type="ORF">FIV39_18970</name>
    <name evidence="1" type="ORF">SAMN04490186_5710</name>
</gene>
<dbReference type="EMBL" id="VFES01000012">
    <property type="protein sequence ID" value="TWR64272.1"/>
    <property type="molecule type" value="Genomic_DNA"/>
</dbReference>
<protein>
    <submittedName>
        <fullName evidence="1">Phage tail assembly chaperone protein, E, or 41 or 14</fullName>
    </submittedName>
    <submittedName>
        <fullName evidence="2">Phage tail assembly protein</fullName>
    </submittedName>
</protein>
<dbReference type="Proteomes" id="UP000317267">
    <property type="component" value="Unassembled WGS sequence"/>
</dbReference>
<evidence type="ECO:0000313" key="1">
    <source>
        <dbReference type="EMBL" id="SDR37088.1"/>
    </source>
</evidence>
<accession>A0A1H1IIA6</accession>
<dbReference type="Proteomes" id="UP000198740">
    <property type="component" value="Unassembled WGS sequence"/>
</dbReference>
<dbReference type="EMBL" id="FNKM01000002">
    <property type="protein sequence ID" value="SDR37088.1"/>
    <property type="molecule type" value="Genomic_DNA"/>
</dbReference>
<proteinExistence type="predicted"/>
<dbReference type="AlphaFoldDB" id="A0A1H1IIA6"/>
<name>A0A1H1IIA6_9PSED</name>
<dbReference type="Pfam" id="PF10109">
    <property type="entry name" value="Phage_TAC_7"/>
    <property type="match status" value="2"/>
</dbReference>
<keyword evidence="3" id="KW-1185">Reference proteome</keyword>